<dbReference type="Proteomes" id="UP000774804">
    <property type="component" value="Unassembled WGS sequence"/>
</dbReference>
<dbReference type="Proteomes" id="UP000760860">
    <property type="component" value="Unassembled WGS sequence"/>
</dbReference>
<reference evidence="2" key="1">
    <citation type="submission" date="2018-10" db="EMBL/GenBank/DDBJ databases">
        <title>Effector identification in a new, highly contiguous assembly of the strawberry crown rot pathogen Phytophthora cactorum.</title>
        <authorList>
            <person name="Armitage A.D."/>
            <person name="Nellist C.F."/>
            <person name="Bates H."/>
            <person name="Vickerstaff R.J."/>
            <person name="Harrison R.J."/>
        </authorList>
    </citation>
    <scope>NUCLEOTIDE SEQUENCE</scope>
    <source>
        <strain evidence="2">4032</strain>
        <strain evidence="3">4040</strain>
        <strain evidence="4">P421</strain>
    </source>
</reference>
<accession>A0A8T1JQ11</accession>
<comment type="caution">
    <text evidence="2">The sequence shown here is derived from an EMBL/GenBank/DDBJ whole genome shotgun (WGS) entry which is preliminary data.</text>
</comment>
<evidence type="ECO:0000256" key="1">
    <source>
        <dbReference type="SAM" id="MobiDB-lite"/>
    </source>
</evidence>
<dbReference type="EMBL" id="RCMI01002079">
    <property type="protein sequence ID" value="KAG2878895.1"/>
    <property type="molecule type" value="Genomic_DNA"/>
</dbReference>
<evidence type="ECO:0000313" key="2">
    <source>
        <dbReference type="EMBL" id="KAG2878895.1"/>
    </source>
</evidence>
<proteinExistence type="predicted"/>
<organism evidence="2 5">
    <name type="scientific">Phytophthora cactorum</name>
    <dbReference type="NCBI Taxonomy" id="29920"/>
    <lineage>
        <taxon>Eukaryota</taxon>
        <taxon>Sar</taxon>
        <taxon>Stramenopiles</taxon>
        <taxon>Oomycota</taxon>
        <taxon>Peronosporomycetes</taxon>
        <taxon>Peronosporales</taxon>
        <taxon>Peronosporaceae</taxon>
        <taxon>Phytophthora</taxon>
    </lineage>
</organism>
<evidence type="ECO:0000313" key="5">
    <source>
        <dbReference type="Proteomes" id="UP000774804"/>
    </source>
</evidence>
<evidence type="ECO:0000313" key="4">
    <source>
        <dbReference type="EMBL" id="KAG3207131.1"/>
    </source>
</evidence>
<dbReference type="AlphaFoldDB" id="A0A8T1JQ11"/>
<protein>
    <submittedName>
        <fullName evidence="2">Uncharacterized protein</fullName>
    </submittedName>
</protein>
<dbReference type="EMBL" id="RCMK01001643">
    <property type="protein sequence ID" value="KAG2890566.1"/>
    <property type="molecule type" value="Genomic_DNA"/>
</dbReference>
<dbReference type="Proteomes" id="UP000736787">
    <property type="component" value="Unassembled WGS sequence"/>
</dbReference>
<evidence type="ECO:0000313" key="3">
    <source>
        <dbReference type="EMBL" id="KAG2890566.1"/>
    </source>
</evidence>
<sequence>MPGGVRAVDPGAAGDRAGEAQAGGAHDGNARAGDARPGDARAEDAPALYRVAKHNIHDRLAAGARAGDLDFVSDDLDAELFAGDFDEDALEGWLGAADA</sequence>
<feature type="region of interest" description="Disordered" evidence="1">
    <location>
        <begin position="1"/>
        <end position="41"/>
    </location>
</feature>
<gene>
    <name evidence="2" type="ORF">PC115_g22942</name>
    <name evidence="3" type="ORF">PC117_g24438</name>
    <name evidence="4" type="ORF">PC129_g21517</name>
</gene>
<name>A0A8T1JQ11_9STRA</name>
<dbReference type="EMBL" id="RCMV01001746">
    <property type="protein sequence ID" value="KAG3207131.1"/>
    <property type="molecule type" value="Genomic_DNA"/>
</dbReference>